<keyword evidence="10" id="KW-1185">Reference proteome</keyword>
<organism evidence="9 10">
    <name type="scientific">Simkania negevensis (strain ATCC VR-1471 / DSM 27360 / Z)</name>
    <dbReference type="NCBI Taxonomy" id="331113"/>
    <lineage>
        <taxon>Bacteria</taxon>
        <taxon>Pseudomonadati</taxon>
        <taxon>Chlamydiota</taxon>
        <taxon>Chlamydiia</taxon>
        <taxon>Parachlamydiales</taxon>
        <taxon>Simkaniaceae</taxon>
        <taxon>Simkania</taxon>
    </lineage>
</organism>
<dbReference type="GO" id="GO:0016787">
    <property type="term" value="F:hydrolase activity"/>
    <property type="evidence" value="ECO:0007669"/>
    <property type="project" value="UniProtKB-KW"/>
</dbReference>
<comment type="subcellular location">
    <subcellularLocation>
        <location evidence="1">Membrane</location>
        <topology evidence="1">Multi-pass membrane protein</topology>
    </subcellularLocation>
</comment>
<gene>
    <name evidence="9" type="primary">atpI</name>
    <name evidence="9" type="ordered locus">SNE_A14890</name>
</gene>
<dbReference type="AlphaFoldDB" id="F8L951"/>
<evidence type="ECO:0000256" key="1">
    <source>
        <dbReference type="ARBA" id="ARBA00004141"/>
    </source>
</evidence>
<evidence type="ECO:0000256" key="4">
    <source>
        <dbReference type="ARBA" id="ARBA00022692"/>
    </source>
</evidence>
<feature type="transmembrane region" description="Helical" evidence="8">
    <location>
        <begin position="355"/>
        <end position="379"/>
    </location>
</feature>
<feature type="transmembrane region" description="Helical" evidence="8">
    <location>
        <begin position="453"/>
        <end position="471"/>
    </location>
</feature>
<keyword evidence="7 8" id="KW-0472">Membrane</keyword>
<dbReference type="PANTHER" id="PTHR11629:SF63">
    <property type="entry name" value="V-TYPE PROTON ATPASE SUBUNIT A"/>
    <property type="match status" value="1"/>
</dbReference>
<name>F8L951_SIMNZ</name>
<dbReference type="EC" id="3.6.3.14" evidence="9"/>
<dbReference type="HOGENOM" id="CLU_025558_1_1_0"/>
<accession>F8L951</accession>
<dbReference type="GO" id="GO:0033179">
    <property type="term" value="C:proton-transporting V-type ATPase, V0 domain"/>
    <property type="evidence" value="ECO:0007669"/>
    <property type="project" value="InterPro"/>
</dbReference>
<keyword evidence="9" id="KW-0378">Hydrolase</keyword>
<dbReference type="Proteomes" id="UP000000496">
    <property type="component" value="Chromosome gsn.131"/>
</dbReference>
<keyword evidence="6" id="KW-0406">Ion transport</keyword>
<reference key="1">
    <citation type="journal article" date="2011" name="Mol. Biol. Evol.">
        <title>Unity in variety -- the pan-genome of the Chlamydiae.</title>
        <authorList>
            <person name="Collingro A."/>
            <person name="Tischler P."/>
            <person name="Weinmaier T."/>
            <person name="Penz T."/>
            <person name="Heinz E."/>
            <person name="Brunham R.C."/>
            <person name="Read T.D."/>
            <person name="Bavoil P.M."/>
            <person name="Sachse K."/>
            <person name="Kahane S."/>
            <person name="Friedman M.G."/>
            <person name="Rattei T."/>
            <person name="Myers G.S.A."/>
            <person name="Horn M."/>
        </authorList>
    </citation>
    <scope>NUCLEOTIDE SEQUENCE</scope>
    <source>
        <strain>Z</strain>
    </source>
</reference>
<reference evidence="9 10" key="2">
    <citation type="journal article" date="2011" name="Mol. Biol. Evol.">
        <title>Unity in variety--the pan-genome of the Chlamydiae.</title>
        <authorList>
            <person name="Collingro A."/>
            <person name="Tischler P."/>
            <person name="Weinmaier T."/>
            <person name="Penz T."/>
            <person name="Heinz E."/>
            <person name="Brunham R.C."/>
            <person name="Read T.D."/>
            <person name="Bavoil P.M."/>
            <person name="Sachse K."/>
            <person name="Kahane S."/>
            <person name="Friedman M.G."/>
            <person name="Rattei T."/>
            <person name="Myers G.S."/>
            <person name="Horn M."/>
        </authorList>
    </citation>
    <scope>NUCLEOTIDE SEQUENCE [LARGE SCALE GENOMIC DNA]</scope>
    <source>
        <strain evidence="10">ATCC VR-1471 / Z</strain>
    </source>
</reference>
<dbReference type="OrthoDB" id="9803814at2"/>
<proteinExistence type="inferred from homology"/>
<dbReference type="GO" id="GO:0046961">
    <property type="term" value="F:proton-transporting ATPase activity, rotational mechanism"/>
    <property type="evidence" value="ECO:0007669"/>
    <property type="project" value="InterPro"/>
</dbReference>
<sequence length="642" mass="72883">MIIPVKKYIFIGVNEDLQVFFTRAQKKGFIEFINSSGKQTRELPDEEQMLVKAIKILRKMPSVKQAALVKDLDPLKLARTVVENKEWLERLLEEGRVMRAEISRLIPLGDFSIDEIRDIEREGKKRIQFFCVKKSKAKKMVVPDQLIYLSTEYDLDYYMSVSDRVETFSGMIEMHIEKSLSTLERELSHIDESIKNCEKELKEDCAYLNFLKEHLIHQLNHYRLAVAQDEVDSHMNASLFAVEAWVPENRLHSLFPLLEGLGIHAEEIAIEKTDRVPTYMENSGFGKVGEDLVHIYDTPAADDKDPSTWVFWAFAVFYAMIISDAGYGFLYLMLALFLRKKTANARASIKRLVRLLTVLSISVIVWGVLAGSYFGIYVAPKNPVNKVSMIHVMAVKKANYIIKHQDATYKENIAVFPQLEGITSGEEFLQKGTKIEPGGRVKYAVYDEFRDSIFMEFALIVGVIHICLSLLKQVPRHFAGVGWVFAIIGGYFYFPQILDSTSIIHFMHWIPKHTAFEVGLQLLWGGLGLAITLALIQNRVKGLIELMKPIEIFADILSYLRLYALGLAGMILAETFNGMGERLGFAAGFFVILLGHTTNLAVGIIGGTIHGLRLNFIEWYHHCFGGGGKLFNPLKLLKVRGE</sequence>
<feature type="transmembrane region" description="Helical" evidence="8">
    <location>
        <begin position="518"/>
        <end position="536"/>
    </location>
</feature>
<dbReference type="PANTHER" id="PTHR11629">
    <property type="entry name" value="VACUOLAR PROTON ATPASES"/>
    <property type="match status" value="1"/>
</dbReference>
<evidence type="ECO:0000313" key="10">
    <source>
        <dbReference type="Proteomes" id="UP000000496"/>
    </source>
</evidence>
<feature type="transmembrane region" description="Helical" evidence="8">
    <location>
        <begin position="478"/>
        <end position="498"/>
    </location>
</feature>
<evidence type="ECO:0000256" key="3">
    <source>
        <dbReference type="ARBA" id="ARBA00022448"/>
    </source>
</evidence>
<dbReference type="EMBL" id="FR872582">
    <property type="protein sequence ID" value="CCB89366.1"/>
    <property type="molecule type" value="Genomic_DNA"/>
</dbReference>
<keyword evidence="3" id="KW-0813">Transport</keyword>
<evidence type="ECO:0000256" key="5">
    <source>
        <dbReference type="ARBA" id="ARBA00022989"/>
    </source>
</evidence>
<dbReference type="STRING" id="331113.SNE_A14890"/>
<comment type="similarity">
    <text evidence="2">Belongs to the V-ATPase 116 kDa subunit family.</text>
</comment>
<dbReference type="RefSeq" id="WP_013943832.1">
    <property type="nucleotide sequence ID" value="NC_015713.1"/>
</dbReference>
<dbReference type="GO" id="GO:0016471">
    <property type="term" value="C:vacuolar proton-transporting V-type ATPase complex"/>
    <property type="evidence" value="ECO:0007669"/>
    <property type="project" value="TreeGrafter"/>
</dbReference>
<evidence type="ECO:0000256" key="6">
    <source>
        <dbReference type="ARBA" id="ARBA00023065"/>
    </source>
</evidence>
<keyword evidence="4 8" id="KW-0812">Transmembrane</keyword>
<feature type="transmembrane region" description="Helical" evidence="8">
    <location>
        <begin position="309"/>
        <end position="334"/>
    </location>
</feature>
<dbReference type="eggNOG" id="COG1269">
    <property type="taxonomic scope" value="Bacteria"/>
</dbReference>
<evidence type="ECO:0000256" key="8">
    <source>
        <dbReference type="SAM" id="Phobius"/>
    </source>
</evidence>
<dbReference type="GO" id="GO:0007035">
    <property type="term" value="P:vacuolar acidification"/>
    <property type="evidence" value="ECO:0007669"/>
    <property type="project" value="TreeGrafter"/>
</dbReference>
<dbReference type="GO" id="GO:0051117">
    <property type="term" value="F:ATPase binding"/>
    <property type="evidence" value="ECO:0007669"/>
    <property type="project" value="TreeGrafter"/>
</dbReference>
<feature type="transmembrane region" description="Helical" evidence="8">
    <location>
        <begin position="585"/>
        <end position="609"/>
    </location>
</feature>
<evidence type="ECO:0000256" key="7">
    <source>
        <dbReference type="ARBA" id="ARBA00023136"/>
    </source>
</evidence>
<dbReference type="InterPro" id="IPR002490">
    <property type="entry name" value="V-ATPase_116kDa_su"/>
</dbReference>
<feature type="transmembrane region" description="Helical" evidence="8">
    <location>
        <begin position="556"/>
        <end position="573"/>
    </location>
</feature>
<evidence type="ECO:0000256" key="2">
    <source>
        <dbReference type="ARBA" id="ARBA00009904"/>
    </source>
</evidence>
<protein>
    <submittedName>
        <fullName evidence="9">V-type ATP synthase subunit I</fullName>
        <ecNumber evidence="9">3.6.3.14</ecNumber>
    </submittedName>
</protein>
<keyword evidence="5 8" id="KW-1133">Transmembrane helix</keyword>
<dbReference type="KEGG" id="sng:SNE_A14890"/>
<evidence type="ECO:0000313" key="9">
    <source>
        <dbReference type="EMBL" id="CCB89366.1"/>
    </source>
</evidence>